<proteinExistence type="predicted"/>
<evidence type="ECO:0000256" key="1">
    <source>
        <dbReference type="SAM" id="Phobius"/>
    </source>
</evidence>
<comment type="caution">
    <text evidence="2">The sequence shown here is derived from an EMBL/GenBank/DDBJ whole genome shotgun (WGS) entry which is preliminary data.</text>
</comment>
<evidence type="ECO:0000313" key="2">
    <source>
        <dbReference type="EMBL" id="GJN05115.1"/>
    </source>
</evidence>
<dbReference type="Proteomes" id="UP001054889">
    <property type="component" value="Unassembled WGS sequence"/>
</dbReference>
<name>A0AAV5D4D6_ELECO</name>
<keyword evidence="1" id="KW-0812">Transmembrane</keyword>
<sequence>MRDGLTVPVVHVDVRNADDCDGAHAVLVYHALRSRRWRGMVQRLLLGHLYISLLTHLLATCLLHYTLAACLAPTICLPPSMENSINVAASMDGGLKVITVENATAMDGALKVVAIEKHVTLEDDDDSGKHVRVVLNSNEDDDDDAGVSSFWRRRREVLEADVSALDLQKLASTPPRRRKQKTANLARRWESNLQLPASR</sequence>
<feature type="transmembrane region" description="Helical" evidence="1">
    <location>
        <begin position="44"/>
        <end position="67"/>
    </location>
</feature>
<evidence type="ECO:0000313" key="3">
    <source>
        <dbReference type="Proteomes" id="UP001054889"/>
    </source>
</evidence>
<reference evidence="2" key="2">
    <citation type="submission" date="2021-12" db="EMBL/GenBank/DDBJ databases">
        <title>Resequencing data analysis of finger millet.</title>
        <authorList>
            <person name="Hatakeyama M."/>
            <person name="Aluri S."/>
            <person name="Balachadran M.T."/>
            <person name="Sivarajan S.R."/>
            <person name="Poveda L."/>
            <person name="Shimizu-Inatsugi R."/>
            <person name="Schlapbach R."/>
            <person name="Sreeman S.M."/>
            <person name="Shimizu K.K."/>
        </authorList>
    </citation>
    <scope>NUCLEOTIDE SEQUENCE</scope>
</reference>
<organism evidence="2 3">
    <name type="scientific">Eleusine coracana subsp. coracana</name>
    <dbReference type="NCBI Taxonomy" id="191504"/>
    <lineage>
        <taxon>Eukaryota</taxon>
        <taxon>Viridiplantae</taxon>
        <taxon>Streptophyta</taxon>
        <taxon>Embryophyta</taxon>
        <taxon>Tracheophyta</taxon>
        <taxon>Spermatophyta</taxon>
        <taxon>Magnoliopsida</taxon>
        <taxon>Liliopsida</taxon>
        <taxon>Poales</taxon>
        <taxon>Poaceae</taxon>
        <taxon>PACMAD clade</taxon>
        <taxon>Chloridoideae</taxon>
        <taxon>Cynodonteae</taxon>
        <taxon>Eleusininae</taxon>
        <taxon>Eleusine</taxon>
    </lineage>
</organism>
<gene>
    <name evidence="2" type="primary">ga22720</name>
    <name evidence="2" type="ORF">PR202_ga22720</name>
</gene>
<accession>A0AAV5D4D6</accession>
<keyword evidence="1" id="KW-0472">Membrane</keyword>
<protein>
    <submittedName>
        <fullName evidence="2">Uncharacterized protein</fullName>
    </submittedName>
</protein>
<keyword evidence="1" id="KW-1133">Transmembrane helix</keyword>
<dbReference type="AlphaFoldDB" id="A0AAV5D4D6"/>
<keyword evidence="3" id="KW-1185">Reference proteome</keyword>
<reference evidence="2" key="1">
    <citation type="journal article" date="2018" name="DNA Res.">
        <title>Multiple hybrid de novo genome assembly of finger millet, an orphan allotetraploid crop.</title>
        <authorList>
            <person name="Hatakeyama M."/>
            <person name="Aluri S."/>
            <person name="Balachadran M.T."/>
            <person name="Sivarajan S.R."/>
            <person name="Patrignani A."/>
            <person name="Gruter S."/>
            <person name="Poveda L."/>
            <person name="Shimizu-Inatsugi R."/>
            <person name="Baeten J."/>
            <person name="Francoijs K.J."/>
            <person name="Nataraja K.N."/>
            <person name="Reddy Y.A.N."/>
            <person name="Phadnis S."/>
            <person name="Ravikumar R.L."/>
            <person name="Schlapbach R."/>
            <person name="Sreeman S.M."/>
            <person name="Shimizu K.K."/>
        </authorList>
    </citation>
    <scope>NUCLEOTIDE SEQUENCE</scope>
</reference>
<dbReference type="EMBL" id="BQKI01000011">
    <property type="protein sequence ID" value="GJN05115.1"/>
    <property type="molecule type" value="Genomic_DNA"/>
</dbReference>